<dbReference type="InterPro" id="IPR001789">
    <property type="entry name" value="Sig_transdc_resp-reg_receiver"/>
</dbReference>
<dbReference type="Gene3D" id="3.40.50.2300">
    <property type="match status" value="1"/>
</dbReference>
<dbReference type="Proteomes" id="UP000253850">
    <property type="component" value="Chromosome"/>
</dbReference>
<dbReference type="PANTHER" id="PTHR43547">
    <property type="entry name" value="TWO-COMPONENT HISTIDINE KINASE"/>
    <property type="match status" value="1"/>
</dbReference>
<feature type="modified residue" description="4-aspartylphosphate" evidence="2">
    <location>
        <position position="56"/>
    </location>
</feature>
<dbReference type="EMBL" id="CP031217">
    <property type="protein sequence ID" value="AXH11678.1"/>
    <property type="molecule type" value="Genomic_DNA"/>
</dbReference>
<accession>A0AAX2ADI4</accession>
<dbReference type="RefSeq" id="WP_114838547.1">
    <property type="nucleotide sequence ID" value="NZ_CP031217.1"/>
</dbReference>
<evidence type="ECO:0000313" key="8">
    <source>
        <dbReference type="Proteomes" id="UP000289193"/>
    </source>
</evidence>
<gene>
    <name evidence="5" type="ORF">ABIV_0665</name>
    <name evidence="6" type="ORF">CRV05_00110</name>
</gene>
<dbReference type="InterPro" id="IPR005467">
    <property type="entry name" value="His_kinase_dom"/>
</dbReference>
<evidence type="ECO:0000259" key="3">
    <source>
        <dbReference type="PROSITE" id="PS50109"/>
    </source>
</evidence>
<dbReference type="EMBL" id="PDKM01000001">
    <property type="protein sequence ID" value="RXK10811.1"/>
    <property type="molecule type" value="Genomic_DNA"/>
</dbReference>
<evidence type="ECO:0000256" key="2">
    <source>
        <dbReference type="PROSITE-ProRule" id="PRU00169"/>
    </source>
</evidence>
<dbReference type="GO" id="GO:0000155">
    <property type="term" value="F:phosphorelay sensor kinase activity"/>
    <property type="evidence" value="ECO:0007669"/>
    <property type="project" value="InterPro"/>
</dbReference>
<dbReference type="Proteomes" id="UP000289193">
    <property type="component" value="Unassembled WGS sequence"/>
</dbReference>
<dbReference type="CDD" id="cd00156">
    <property type="entry name" value="REC"/>
    <property type="match status" value="1"/>
</dbReference>
<proteinExistence type="predicted"/>
<evidence type="ECO:0000256" key="1">
    <source>
        <dbReference type="ARBA" id="ARBA00022553"/>
    </source>
</evidence>
<evidence type="ECO:0000259" key="4">
    <source>
        <dbReference type="PROSITE" id="PS50110"/>
    </source>
</evidence>
<feature type="domain" description="Response regulatory" evidence="4">
    <location>
        <begin position="7"/>
        <end position="121"/>
    </location>
</feature>
<organism evidence="6 8">
    <name type="scientific">Halarcobacter bivalviorum</name>
    <dbReference type="NCBI Taxonomy" id="663364"/>
    <lineage>
        <taxon>Bacteria</taxon>
        <taxon>Pseudomonadati</taxon>
        <taxon>Campylobacterota</taxon>
        <taxon>Epsilonproteobacteria</taxon>
        <taxon>Campylobacterales</taxon>
        <taxon>Arcobacteraceae</taxon>
        <taxon>Halarcobacter</taxon>
    </lineage>
</organism>
<dbReference type="Pfam" id="PF02518">
    <property type="entry name" value="HATPase_c"/>
    <property type="match status" value="1"/>
</dbReference>
<dbReference type="PANTHER" id="PTHR43547:SF2">
    <property type="entry name" value="HYBRID SIGNAL TRANSDUCTION HISTIDINE KINASE C"/>
    <property type="match status" value="1"/>
</dbReference>
<keyword evidence="8" id="KW-1185">Reference proteome</keyword>
<dbReference type="Gene3D" id="3.30.565.10">
    <property type="entry name" value="Histidine kinase-like ATPase, C-terminal domain"/>
    <property type="match status" value="1"/>
</dbReference>
<keyword evidence="5" id="KW-0808">Transferase</keyword>
<dbReference type="SUPFAM" id="SSF47384">
    <property type="entry name" value="Homodimeric domain of signal transducing histidine kinase"/>
    <property type="match status" value="1"/>
</dbReference>
<dbReference type="InterPro" id="IPR003594">
    <property type="entry name" value="HATPase_dom"/>
</dbReference>
<dbReference type="AlphaFoldDB" id="A0AAX2ADI4"/>
<name>A0AAX2ADI4_9BACT</name>
<dbReference type="InterPro" id="IPR036097">
    <property type="entry name" value="HisK_dim/P_sf"/>
</dbReference>
<dbReference type="SUPFAM" id="SSF55874">
    <property type="entry name" value="ATPase domain of HSP90 chaperone/DNA topoisomerase II/histidine kinase"/>
    <property type="match status" value="1"/>
</dbReference>
<evidence type="ECO:0000313" key="7">
    <source>
        <dbReference type="Proteomes" id="UP000253850"/>
    </source>
</evidence>
<reference evidence="5 7" key="2">
    <citation type="submission" date="2018-07" db="EMBL/GenBank/DDBJ databases">
        <title>Complete genome of the Arcobacter bivalviorum type strain LMG 26154.</title>
        <authorList>
            <person name="Miller W.G."/>
            <person name="Yee E."/>
            <person name="Bono J.L."/>
        </authorList>
    </citation>
    <scope>NUCLEOTIDE SEQUENCE [LARGE SCALE GENOMIC DNA]</scope>
    <source>
        <strain evidence="5 7">LMG 26154</strain>
    </source>
</reference>
<dbReference type="SMART" id="SM00448">
    <property type="entry name" value="REC"/>
    <property type="match status" value="1"/>
</dbReference>
<evidence type="ECO:0000313" key="5">
    <source>
        <dbReference type="EMBL" id="AXH11678.1"/>
    </source>
</evidence>
<dbReference type="KEGG" id="hbv:ABIV_0665"/>
<sequence>MSVNNINLMYVEDDEVVNETISTLLRKLNYSVYNFLNGEDAYNFFKENRVDLVISDIDMPKMNGIELVKKIKGINKKTPIIFTTAVSDEKYLLDSINLGIDKFMKKPIDCIILKENIDSILKPYFLELENKRKEEIIKEQAKDILIAKTVSMISHQWRQPLSRIGSIASKLRIYSQMNKLTDDILTTNLENIEKENTYLSSTINKFNTLLERKSTRDFSLTELFKDVIKDEIKLDIQSNLHIKSDYEEFKNIIKSIIKNSYEQFEKNSINKRKILITSYQDNDFLNIKICDNAGGIEAETLENVFDLYHSDKSLNGRGLGLFLSKVSLMLLVNAQISLENMEIEKEKGVCVKIKIPNMYVS</sequence>
<keyword evidence="1 2" id="KW-0597">Phosphoprotein</keyword>
<reference evidence="6 8" key="1">
    <citation type="submission" date="2017-10" db="EMBL/GenBank/DDBJ databases">
        <title>Genomics of the genus Arcobacter.</title>
        <authorList>
            <person name="Perez-Cataluna A."/>
            <person name="Figueras M.J."/>
        </authorList>
    </citation>
    <scope>NUCLEOTIDE SEQUENCE [LARGE SCALE GENOMIC DNA]</scope>
    <source>
        <strain evidence="6 8">CECT 7835</strain>
    </source>
</reference>
<protein>
    <submittedName>
        <fullName evidence="5">Signal transduction sensor histidine kinase/response regulator fusion protein</fullName>
    </submittedName>
</protein>
<dbReference type="PROSITE" id="PS50109">
    <property type="entry name" value="HIS_KIN"/>
    <property type="match status" value="1"/>
</dbReference>
<dbReference type="Pfam" id="PF00072">
    <property type="entry name" value="Response_reg"/>
    <property type="match status" value="1"/>
</dbReference>
<dbReference type="PROSITE" id="PS50110">
    <property type="entry name" value="RESPONSE_REGULATORY"/>
    <property type="match status" value="1"/>
</dbReference>
<dbReference type="SUPFAM" id="SSF52172">
    <property type="entry name" value="CheY-like"/>
    <property type="match status" value="1"/>
</dbReference>
<evidence type="ECO:0000313" key="6">
    <source>
        <dbReference type="EMBL" id="RXK10811.1"/>
    </source>
</evidence>
<dbReference type="InterPro" id="IPR036890">
    <property type="entry name" value="HATPase_C_sf"/>
</dbReference>
<dbReference type="InterPro" id="IPR011006">
    <property type="entry name" value="CheY-like_superfamily"/>
</dbReference>
<feature type="domain" description="Histidine kinase" evidence="3">
    <location>
        <begin position="152"/>
        <end position="359"/>
    </location>
</feature>
<keyword evidence="5" id="KW-0418">Kinase</keyword>